<keyword evidence="1" id="KW-0479">Metal-binding</keyword>
<dbReference type="CDD" id="cd00167">
    <property type="entry name" value="SANT"/>
    <property type="match status" value="1"/>
</dbReference>
<dbReference type="SUPFAM" id="SSF46689">
    <property type="entry name" value="Homeodomain-like"/>
    <property type="match status" value="1"/>
</dbReference>
<dbReference type="CDD" id="cd02335">
    <property type="entry name" value="ZZ_ADA2"/>
    <property type="match status" value="1"/>
</dbReference>
<dbReference type="AlphaFoldDB" id="A0A061GHF1"/>
<dbReference type="GO" id="GO:0008270">
    <property type="term" value="F:zinc ion binding"/>
    <property type="evidence" value="ECO:0007669"/>
    <property type="project" value="UniProtKB-KW"/>
</dbReference>
<evidence type="ECO:0000256" key="3">
    <source>
        <dbReference type="ARBA" id="ARBA00022833"/>
    </source>
</evidence>
<organism evidence="8 9">
    <name type="scientific">Theobroma cacao</name>
    <name type="common">Cacao</name>
    <name type="synonym">Cocoa</name>
    <dbReference type="NCBI Taxonomy" id="3641"/>
    <lineage>
        <taxon>Eukaryota</taxon>
        <taxon>Viridiplantae</taxon>
        <taxon>Streptophyta</taxon>
        <taxon>Embryophyta</taxon>
        <taxon>Tracheophyta</taxon>
        <taxon>Spermatophyta</taxon>
        <taxon>Magnoliopsida</taxon>
        <taxon>eudicotyledons</taxon>
        <taxon>Gunneridae</taxon>
        <taxon>Pentapetalae</taxon>
        <taxon>rosids</taxon>
        <taxon>malvids</taxon>
        <taxon>Malvales</taxon>
        <taxon>Malvaceae</taxon>
        <taxon>Byttnerioideae</taxon>
        <taxon>Theobroma</taxon>
    </lineage>
</organism>
<dbReference type="GO" id="GO:0003713">
    <property type="term" value="F:transcription coactivator activity"/>
    <property type="evidence" value="ECO:0000318"/>
    <property type="project" value="GO_Central"/>
</dbReference>
<dbReference type="GO" id="GO:0006357">
    <property type="term" value="P:regulation of transcription by RNA polymerase II"/>
    <property type="evidence" value="ECO:0000318"/>
    <property type="project" value="GO_Central"/>
</dbReference>
<dbReference type="PANTHER" id="PTHR12374">
    <property type="entry name" value="TRANSCRIPTIONAL ADAPTOR 2 ADA2 -RELATED"/>
    <property type="match status" value="1"/>
</dbReference>
<evidence type="ECO:0000259" key="5">
    <source>
        <dbReference type="PROSITE" id="PS50090"/>
    </source>
</evidence>
<keyword evidence="3" id="KW-0862">Zinc</keyword>
<evidence type="ECO:0000259" key="6">
    <source>
        <dbReference type="PROSITE" id="PS50135"/>
    </source>
</evidence>
<dbReference type="HOGENOM" id="CLU_832641_0_0_1"/>
<dbReference type="Gene3D" id="1.10.10.60">
    <property type="entry name" value="Homeodomain-like"/>
    <property type="match status" value="1"/>
</dbReference>
<dbReference type="EMBL" id="CM001884">
    <property type="protein sequence ID" value="EOY28996.1"/>
    <property type="molecule type" value="Genomic_DNA"/>
</dbReference>
<sequence length="334" mass="38052">MRNMKYRGREFIQYEEHEVLGLLRIDLPRTKDGKRALCHCNYCNKDIRIKCAVCPDLDQCIECFSAGAEVTPHKMNHPYGCHGKSLLETSFSLADNLLYCQVFCSILSADNRVLVNRTIYRFLFICPDWNADDEILLPEGIEMCGLGIWAKVVEHVGTKTKEKCIEHYDNVYMKSPYVPLADVCHVVGKNRRELLAMAKGRGEDKKGSCMLGELTVKEESSFLLQESTRQSNRPIQEVDRANNPLILTFKKQVTDPDMETSDNSKCFKWLLRKSSLVRSIEEEVANKTVPEGIIDSLLLIEAMDRKMKFPPSNSMKEAFCTVVLHCTLATLSQP</sequence>
<dbReference type="PANTHER" id="PTHR12374:SF81">
    <property type="entry name" value="TRANSCRIPTIONAL ADAPTER ADA2B"/>
    <property type="match status" value="1"/>
</dbReference>
<dbReference type="SMART" id="SM00291">
    <property type="entry name" value="ZnF_ZZ"/>
    <property type="match status" value="1"/>
</dbReference>
<dbReference type="STRING" id="3641.A0A061GHF1"/>
<accession>A0A061GHF1</accession>
<dbReference type="InterPro" id="IPR000433">
    <property type="entry name" value="Znf_ZZ"/>
</dbReference>
<evidence type="ECO:0000256" key="2">
    <source>
        <dbReference type="ARBA" id="ARBA00022771"/>
    </source>
</evidence>
<protein>
    <submittedName>
        <fullName evidence="8">Histone acetyltransferase complex component-like protein</fullName>
    </submittedName>
</protein>
<evidence type="ECO:0000313" key="9">
    <source>
        <dbReference type="Proteomes" id="UP000026915"/>
    </source>
</evidence>
<feature type="domain" description="ZZ-type" evidence="6">
    <location>
        <begin position="35"/>
        <end position="87"/>
    </location>
</feature>
<dbReference type="PROSITE" id="PS50090">
    <property type="entry name" value="MYB_LIKE"/>
    <property type="match status" value="1"/>
</dbReference>
<dbReference type="eggNOG" id="KOG0457">
    <property type="taxonomic scope" value="Eukaryota"/>
</dbReference>
<keyword evidence="9" id="KW-1185">Reference proteome</keyword>
<evidence type="ECO:0000256" key="4">
    <source>
        <dbReference type="PROSITE-ProRule" id="PRU00228"/>
    </source>
</evidence>
<proteinExistence type="predicted"/>
<dbReference type="GO" id="GO:0005634">
    <property type="term" value="C:nucleus"/>
    <property type="evidence" value="ECO:0000318"/>
    <property type="project" value="GO_Central"/>
</dbReference>
<dbReference type="InterPro" id="IPR001005">
    <property type="entry name" value="SANT/Myb"/>
</dbReference>
<evidence type="ECO:0000256" key="1">
    <source>
        <dbReference type="ARBA" id="ARBA00022723"/>
    </source>
</evidence>
<dbReference type="InterPro" id="IPR043145">
    <property type="entry name" value="Znf_ZZ_sf"/>
</dbReference>
<dbReference type="GO" id="GO:0006338">
    <property type="term" value="P:chromatin remodeling"/>
    <property type="evidence" value="ECO:0000318"/>
    <property type="project" value="GO_Central"/>
</dbReference>
<reference evidence="8 9" key="1">
    <citation type="journal article" date="2013" name="Genome Biol.">
        <title>The genome sequence of the most widely cultivated cacao type and its use to identify candidate genes regulating pod color.</title>
        <authorList>
            <person name="Motamayor J.C."/>
            <person name="Mockaitis K."/>
            <person name="Schmutz J."/>
            <person name="Haiminen N."/>
            <person name="Iii D.L."/>
            <person name="Cornejo O."/>
            <person name="Findley S.D."/>
            <person name="Zheng P."/>
            <person name="Utro F."/>
            <person name="Royaert S."/>
            <person name="Saski C."/>
            <person name="Jenkins J."/>
            <person name="Podicheti R."/>
            <person name="Zhao M."/>
            <person name="Scheffler B.E."/>
            <person name="Stack J.C."/>
            <person name="Feltus F.A."/>
            <person name="Mustiga G.M."/>
            <person name="Amores F."/>
            <person name="Phillips W."/>
            <person name="Marelli J.P."/>
            <person name="May G.D."/>
            <person name="Shapiro H."/>
            <person name="Ma J."/>
            <person name="Bustamante C.D."/>
            <person name="Schnell R.J."/>
            <person name="Main D."/>
            <person name="Gilbert D."/>
            <person name="Parida L."/>
            <person name="Kuhn D.N."/>
        </authorList>
    </citation>
    <scope>NUCLEOTIDE SEQUENCE [LARGE SCALE GENOMIC DNA]</scope>
    <source>
        <strain evidence="9">cv. Matina 1-6</strain>
    </source>
</reference>
<gene>
    <name evidence="8" type="ORF">TCM_030444</name>
</gene>
<dbReference type="Proteomes" id="UP000026915">
    <property type="component" value="Chromosome 6"/>
</dbReference>
<dbReference type="InterPro" id="IPR017884">
    <property type="entry name" value="SANT_dom"/>
</dbReference>
<dbReference type="InterPro" id="IPR009057">
    <property type="entry name" value="Homeodomain-like_sf"/>
</dbReference>
<dbReference type="Gene3D" id="3.30.60.90">
    <property type="match status" value="1"/>
</dbReference>
<dbReference type="Pfam" id="PF25299">
    <property type="entry name" value="ZZ_ADA2"/>
    <property type="match status" value="1"/>
</dbReference>
<name>A0A061GHF1_THECC</name>
<dbReference type="PROSITE" id="PS50135">
    <property type="entry name" value="ZF_ZZ_2"/>
    <property type="match status" value="1"/>
</dbReference>
<evidence type="ECO:0000313" key="8">
    <source>
        <dbReference type="EMBL" id="EOY28996.1"/>
    </source>
</evidence>
<dbReference type="SMART" id="SM00717">
    <property type="entry name" value="SANT"/>
    <property type="match status" value="1"/>
</dbReference>
<dbReference type="InterPro" id="IPR041983">
    <property type="entry name" value="ADA2-like_ZZ"/>
</dbReference>
<dbReference type="Pfam" id="PF00249">
    <property type="entry name" value="Myb_DNA-binding"/>
    <property type="match status" value="1"/>
</dbReference>
<feature type="domain" description="SANT" evidence="7">
    <location>
        <begin position="125"/>
        <end position="176"/>
    </location>
</feature>
<dbReference type="PROSITE" id="PS51293">
    <property type="entry name" value="SANT"/>
    <property type="match status" value="1"/>
</dbReference>
<evidence type="ECO:0000259" key="7">
    <source>
        <dbReference type="PROSITE" id="PS51293"/>
    </source>
</evidence>
<dbReference type="GO" id="GO:0003682">
    <property type="term" value="F:chromatin binding"/>
    <property type="evidence" value="ECO:0000318"/>
    <property type="project" value="GO_Central"/>
</dbReference>
<dbReference type="Gramene" id="EOY28996">
    <property type="protein sequence ID" value="EOY28996"/>
    <property type="gene ID" value="TCM_030444"/>
</dbReference>
<feature type="domain" description="Myb-like" evidence="5">
    <location>
        <begin position="129"/>
        <end position="172"/>
    </location>
</feature>
<dbReference type="InParanoid" id="A0A061GHF1"/>
<keyword evidence="2 4" id="KW-0863">Zinc-finger</keyword>
<dbReference type="SUPFAM" id="SSF57850">
    <property type="entry name" value="RING/U-box"/>
    <property type="match status" value="1"/>
</dbReference>